<name>A0ABT9UA76_PAEHA</name>
<sequence length="159" mass="18664">MPRVHRDRARPILVNNWEATYFNFTAEKIEKIAEAGAEPGIELFVLDDGWFGRRDSDNTLLGDWVEDRRKLPSGLRDLAERITRRGLKFGLWFEPEMISPDSYLYRAHPDWCLHVAGRRRTEARWQLVLIFRVRRFGIICTIPLPEFSRMFLSLTSSGI</sequence>
<keyword evidence="3" id="KW-0326">Glycosidase</keyword>
<evidence type="ECO:0000256" key="3">
    <source>
        <dbReference type="ARBA" id="ARBA00023295"/>
    </source>
</evidence>
<dbReference type="EMBL" id="JAUSSU010000020">
    <property type="protein sequence ID" value="MDQ0116536.1"/>
    <property type="molecule type" value="Genomic_DNA"/>
</dbReference>
<evidence type="ECO:0000256" key="1">
    <source>
        <dbReference type="ARBA" id="ARBA00006202"/>
    </source>
</evidence>
<dbReference type="Proteomes" id="UP001229346">
    <property type="component" value="Unassembled WGS sequence"/>
</dbReference>
<protein>
    <submittedName>
        <fullName evidence="4">Alpha-galactosidase</fullName>
    </submittedName>
</protein>
<dbReference type="InterPro" id="IPR050985">
    <property type="entry name" value="Alpha-glycosidase_related"/>
</dbReference>
<keyword evidence="5" id="KW-1185">Reference proteome</keyword>
<evidence type="ECO:0000256" key="2">
    <source>
        <dbReference type="ARBA" id="ARBA00022801"/>
    </source>
</evidence>
<reference evidence="4 5" key="1">
    <citation type="submission" date="2023-07" db="EMBL/GenBank/DDBJ databases">
        <title>Sorghum-associated microbial communities from plants grown in Nebraska, USA.</title>
        <authorList>
            <person name="Schachtman D."/>
        </authorList>
    </citation>
    <scope>NUCLEOTIDE SEQUENCE [LARGE SCALE GENOMIC DNA]</scope>
    <source>
        <strain evidence="4 5">CC482</strain>
    </source>
</reference>
<dbReference type="PANTHER" id="PTHR43053:SF3">
    <property type="entry name" value="ALPHA-GALACTOSIDASE C-RELATED"/>
    <property type="match status" value="1"/>
</dbReference>
<dbReference type="PANTHER" id="PTHR43053">
    <property type="entry name" value="GLYCOSIDASE FAMILY 31"/>
    <property type="match status" value="1"/>
</dbReference>
<gene>
    <name evidence="4" type="ORF">J2T15_006017</name>
</gene>
<evidence type="ECO:0000313" key="5">
    <source>
        <dbReference type="Proteomes" id="UP001229346"/>
    </source>
</evidence>
<dbReference type="Pfam" id="PF02065">
    <property type="entry name" value="Melibiase"/>
    <property type="match status" value="1"/>
</dbReference>
<comment type="caution">
    <text evidence="4">The sequence shown here is derived from an EMBL/GenBank/DDBJ whole genome shotgun (WGS) entry which is preliminary data.</text>
</comment>
<organism evidence="4 5">
    <name type="scientific">Paenibacillus harenae</name>
    <dbReference type="NCBI Taxonomy" id="306543"/>
    <lineage>
        <taxon>Bacteria</taxon>
        <taxon>Bacillati</taxon>
        <taxon>Bacillota</taxon>
        <taxon>Bacilli</taxon>
        <taxon>Bacillales</taxon>
        <taxon>Paenibacillaceae</taxon>
        <taxon>Paenibacillus</taxon>
    </lineage>
</organism>
<dbReference type="Gene3D" id="3.20.20.70">
    <property type="entry name" value="Aldolase class I"/>
    <property type="match status" value="1"/>
</dbReference>
<dbReference type="SUPFAM" id="SSF51445">
    <property type="entry name" value="(Trans)glycosidases"/>
    <property type="match status" value="1"/>
</dbReference>
<comment type="similarity">
    <text evidence="1">Belongs to the glycosyl hydrolase 36 family.</text>
</comment>
<evidence type="ECO:0000313" key="4">
    <source>
        <dbReference type="EMBL" id="MDQ0116536.1"/>
    </source>
</evidence>
<keyword evidence="2" id="KW-0378">Hydrolase</keyword>
<dbReference type="InterPro" id="IPR002252">
    <property type="entry name" value="Glyco_hydro_36"/>
</dbReference>
<accession>A0ABT9UA76</accession>
<dbReference type="InterPro" id="IPR013785">
    <property type="entry name" value="Aldolase_TIM"/>
</dbReference>
<dbReference type="InterPro" id="IPR017853">
    <property type="entry name" value="GH"/>
</dbReference>
<dbReference type="PRINTS" id="PR00743">
    <property type="entry name" value="GLHYDRLASE36"/>
</dbReference>
<proteinExistence type="inferred from homology"/>
<dbReference type="PROSITE" id="PS00512">
    <property type="entry name" value="ALPHA_GALACTOSIDASE"/>
    <property type="match status" value="1"/>
</dbReference>
<dbReference type="CDD" id="cd14791">
    <property type="entry name" value="GH36"/>
    <property type="match status" value="1"/>
</dbReference>
<dbReference type="InterPro" id="IPR000111">
    <property type="entry name" value="Glyco_hydro_27/36_CS"/>
</dbReference>